<feature type="compositionally biased region" description="Polar residues" evidence="7">
    <location>
        <begin position="296"/>
        <end position="311"/>
    </location>
</feature>
<dbReference type="PANTHER" id="PTHR24335:SF4">
    <property type="entry name" value="EXTRA-EXTRA"/>
    <property type="match status" value="1"/>
</dbReference>
<sequence length="320" mass="34539">MGNKVEEVAQSGPSAALLGKTRRPRTAFTSQQLLELERQFRQNKYLSRPKRFEVATSLMLTETQVKIWFQNRRMKWKRSKKAQMEARAKESGSGSGNSGGGDSSGELLGMGSKKGSNRHDKDFIVSPRYNNNEGCGKDRDRASDNSRISGEPSTKATAGNNCTGNTNMMKSKAQSHFMSGGGDSGNEEHRPQPHNINLLHQVHAASHSLLKPSPVSVSLSLHPSAKSESFQGFGDNGVAPISSGSSGSTTSTEGVCADSGSNASFDRSCENHNRISSSDNSKDLYSSEGFILAPTTTSHNQGNAPQRNVNLNFPMDPCRI</sequence>
<feature type="region of interest" description="Disordered" evidence="7">
    <location>
        <begin position="241"/>
        <end position="267"/>
    </location>
</feature>
<dbReference type="PROSITE" id="PS00027">
    <property type="entry name" value="HOMEOBOX_1"/>
    <property type="match status" value="1"/>
</dbReference>
<dbReference type="SUPFAM" id="SSF46689">
    <property type="entry name" value="Homeodomain-like"/>
    <property type="match status" value="1"/>
</dbReference>
<evidence type="ECO:0000256" key="5">
    <source>
        <dbReference type="PROSITE-ProRule" id="PRU00108"/>
    </source>
</evidence>
<dbReference type="InterPro" id="IPR042768">
    <property type="entry name" value="MNX1/Ceh-12"/>
</dbReference>
<comment type="caution">
    <text evidence="9">The sequence shown here is derived from an EMBL/GenBank/DDBJ whole genome shotgun (WGS) entry which is preliminary data.</text>
</comment>
<keyword evidence="4 5" id="KW-0539">Nucleus</keyword>
<feature type="domain" description="Homeobox" evidence="8">
    <location>
        <begin position="19"/>
        <end position="79"/>
    </location>
</feature>
<dbReference type="Pfam" id="PF00046">
    <property type="entry name" value="Homeodomain"/>
    <property type="match status" value="1"/>
</dbReference>
<dbReference type="STRING" id="48709.A0A1D2N5B9"/>
<keyword evidence="3 5" id="KW-0371">Homeobox</keyword>
<feature type="compositionally biased region" description="Basic and acidic residues" evidence="7">
    <location>
        <begin position="135"/>
        <end position="144"/>
    </location>
</feature>
<reference evidence="9 10" key="1">
    <citation type="journal article" date="2016" name="Genome Biol. Evol.">
        <title>Gene Family Evolution Reflects Adaptation to Soil Environmental Stressors in the Genome of the Collembolan Orchesella cincta.</title>
        <authorList>
            <person name="Faddeeva-Vakhrusheva A."/>
            <person name="Derks M.F."/>
            <person name="Anvar S.Y."/>
            <person name="Agamennone V."/>
            <person name="Suring W."/>
            <person name="Smit S."/>
            <person name="van Straalen N.M."/>
            <person name="Roelofs D."/>
        </authorList>
    </citation>
    <scope>NUCLEOTIDE SEQUENCE [LARGE SCALE GENOMIC DNA]</scope>
    <source>
        <tissue evidence="9">Mixed pool</tissue>
    </source>
</reference>
<organism evidence="9 10">
    <name type="scientific">Orchesella cincta</name>
    <name type="common">Springtail</name>
    <name type="synonym">Podura cincta</name>
    <dbReference type="NCBI Taxonomy" id="48709"/>
    <lineage>
        <taxon>Eukaryota</taxon>
        <taxon>Metazoa</taxon>
        <taxon>Ecdysozoa</taxon>
        <taxon>Arthropoda</taxon>
        <taxon>Hexapoda</taxon>
        <taxon>Collembola</taxon>
        <taxon>Entomobryomorpha</taxon>
        <taxon>Entomobryoidea</taxon>
        <taxon>Orchesellidae</taxon>
        <taxon>Orchesellinae</taxon>
        <taxon>Orchesella</taxon>
    </lineage>
</organism>
<dbReference type="FunFam" id="1.10.10.60:FF:000357">
    <property type="entry name" value="Motor neuron and pancreas homeobox 1"/>
    <property type="match status" value="1"/>
</dbReference>
<evidence type="ECO:0000256" key="4">
    <source>
        <dbReference type="ARBA" id="ARBA00023242"/>
    </source>
</evidence>
<dbReference type="SMART" id="SM00389">
    <property type="entry name" value="HOX"/>
    <property type="match status" value="1"/>
</dbReference>
<dbReference type="Proteomes" id="UP000094527">
    <property type="component" value="Unassembled WGS sequence"/>
</dbReference>
<evidence type="ECO:0000256" key="7">
    <source>
        <dbReference type="SAM" id="MobiDB-lite"/>
    </source>
</evidence>
<proteinExistence type="predicted"/>
<keyword evidence="10" id="KW-1185">Reference proteome</keyword>
<feature type="compositionally biased region" description="Gly residues" evidence="7">
    <location>
        <begin position="93"/>
        <end position="103"/>
    </location>
</feature>
<dbReference type="GO" id="GO:0048812">
    <property type="term" value="P:neuron projection morphogenesis"/>
    <property type="evidence" value="ECO:0007669"/>
    <property type="project" value="TreeGrafter"/>
</dbReference>
<dbReference type="InterPro" id="IPR001356">
    <property type="entry name" value="HD"/>
</dbReference>
<evidence type="ECO:0000313" key="9">
    <source>
        <dbReference type="EMBL" id="ODN00480.1"/>
    </source>
</evidence>
<accession>A0A1D2N5B9</accession>
<evidence type="ECO:0000256" key="6">
    <source>
        <dbReference type="RuleBase" id="RU000682"/>
    </source>
</evidence>
<dbReference type="InterPro" id="IPR020479">
    <property type="entry name" value="HD_metazoa"/>
</dbReference>
<name>A0A1D2N5B9_ORCCI</name>
<dbReference type="InterPro" id="IPR009057">
    <property type="entry name" value="Homeodomain-like_sf"/>
</dbReference>
<dbReference type="InterPro" id="IPR017970">
    <property type="entry name" value="Homeobox_CS"/>
</dbReference>
<dbReference type="GO" id="GO:1990837">
    <property type="term" value="F:sequence-specific double-stranded DNA binding"/>
    <property type="evidence" value="ECO:0007669"/>
    <property type="project" value="TreeGrafter"/>
</dbReference>
<feature type="DNA-binding region" description="Homeobox" evidence="5">
    <location>
        <begin position="21"/>
        <end position="80"/>
    </location>
</feature>
<feature type="compositionally biased region" description="Low complexity" evidence="7">
    <location>
        <begin position="154"/>
        <end position="168"/>
    </location>
</feature>
<feature type="region of interest" description="Disordered" evidence="7">
    <location>
        <begin position="296"/>
        <end position="315"/>
    </location>
</feature>
<evidence type="ECO:0000256" key="3">
    <source>
        <dbReference type="ARBA" id="ARBA00023155"/>
    </source>
</evidence>
<dbReference type="GO" id="GO:0000981">
    <property type="term" value="F:DNA-binding transcription factor activity, RNA polymerase II-specific"/>
    <property type="evidence" value="ECO:0007669"/>
    <property type="project" value="InterPro"/>
</dbReference>
<dbReference type="Gene3D" id="1.10.10.60">
    <property type="entry name" value="Homeodomain-like"/>
    <property type="match status" value="1"/>
</dbReference>
<dbReference type="EMBL" id="LJIJ01000205">
    <property type="protein sequence ID" value="ODN00480.1"/>
    <property type="molecule type" value="Genomic_DNA"/>
</dbReference>
<dbReference type="CDD" id="cd00086">
    <property type="entry name" value="homeodomain"/>
    <property type="match status" value="1"/>
</dbReference>
<feature type="compositionally biased region" description="Low complexity" evidence="7">
    <location>
        <begin position="242"/>
        <end position="252"/>
    </location>
</feature>
<feature type="region of interest" description="Disordered" evidence="7">
    <location>
        <begin position="79"/>
        <end position="168"/>
    </location>
</feature>
<feature type="region of interest" description="Disordered" evidence="7">
    <location>
        <begin position="1"/>
        <end position="23"/>
    </location>
</feature>
<evidence type="ECO:0000256" key="1">
    <source>
        <dbReference type="ARBA" id="ARBA00004123"/>
    </source>
</evidence>
<dbReference type="PANTHER" id="PTHR24335">
    <property type="entry name" value="MOTOR NEURON AND PANCREAS HOMEOBOX PROTEIN"/>
    <property type="match status" value="1"/>
</dbReference>
<evidence type="ECO:0000313" key="10">
    <source>
        <dbReference type="Proteomes" id="UP000094527"/>
    </source>
</evidence>
<dbReference type="PROSITE" id="PS50071">
    <property type="entry name" value="HOMEOBOX_2"/>
    <property type="match status" value="1"/>
</dbReference>
<comment type="subcellular location">
    <subcellularLocation>
        <location evidence="1 5 6">Nucleus</location>
    </subcellularLocation>
</comment>
<keyword evidence="2 5" id="KW-0238">DNA-binding</keyword>
<dbReference type="OrthoDB" id="6159439at2759"/>
<evidence type="ECO:0000259" key="8">
    <source>
        <dbReference type="PROSITE" id="PS50071"/>
    </source>
</evidence>
<protein>
    <submittedName>
        <fullName evidence="9">Motor neuron and pancreas homeobox protein 1</fullName>
    </submittedName>
</protein>
<dbReference type="GO" id="GO:0007417">
    <property type="term" value="P:central nervous system development"/>
    <property type="evidence" value="ECO:0007669"/>
    <property type="project" value="TreeGrafter"/>
</dbReference>
<evidence type="ECO:0000256" key="2">
    <source>
        <dbReference type="ARBA" id="ARBA00023125"/>
    </source>
</evidence>
<gene>
    <name evidence="9" type="ORF">Ocin01_06194</name>
</gene>
<dbReference type="GO" id="GO:0005634">
    <property type="term" value="C:nucleus"/>
    <property type="evidence" value="ECO:0007669"/>
    <property type="project" value="UniProtKB-SubCell"/>
</dbReference>
<dbReference type="PRINTS" id="PR00024">
    <property type="entry name" value="HOMEOBOX"/>
</dbReference>
<dbReference type="AlphaFoldDB" id="A0A1D2N5B9"/>
<feature type="region of interest" description="Disordered" evidence="7">
    <location>
        <begin position="174"/>
        <end position="193"/>
    </location>
</feature>